<dbReference type="FunFam" id="3.30.565.10:FF:000006">
    <property type="entry name" value="Sensor histidine kinase WalK"/>
    <property type="match status" value="1"/>
</dbReference>
<dbReference type="Proteomes" id="UP000240505">
    <property type="component" value="Chromosome"/>
</dbReference>
<dbReference type="PROSITE" id="PS50113">
    <property type="entry name" value="PAC"/>
    <property type="match status" value="2"/>
</dbReference>
<dbReference type="SMART" id="SM00388">
    <property type="entry name" value="HisKA"/>
    <property type="match status" value="1"/>
</dbReference>
<evidence type="ECO:0000256" key="7">
    <source>
        <dbReference type="ARBA" id="ARBA00023012"/>
    </source>
</evidence>
<evidence type="ECO:0000259" key="10">
    <source>
        <dbReference type="PROSITE" id="PS50109"/>
    </source>
</evidence>
<dbReference type="PROSITE" id="PS50112">
    <property type="entry name" value="PAS"/>
    <property type="match status" value="1"/>
</dbReference>
<sequence length="807" mass="88365">MTTSPAPHVPSAAPACLSEGGQMGAMMRAHDWRESPLGPPLGWPVALRAVVALMLNSKFPMFIAWGPRLAFLYNDSYAEILGDKHPDALGRPFHEIWAEIWDDIWPSIDEALHGRATYHENLPLTMNRRGYEEQTWFTFSYSPVYDGEGGIAGMFCAVVETTEQVLVARHRAEEIERMRLLFQEAPGILVVLRSPSHTFEIANDAYLKLIGRTDVVGRNVADVMPEVRDQGFVTLLDEVYRSGEAHVGREMPILLQRQPGEALEQRFVSFIFQPIRDHRGAVSGIFVEGSDVTEAVLATRALRESEQRLRQLANTIPQLAWIAAPDGDIHWFNDRWFAFTGASSRQALQGGWRDWFHPDDLPLLMAQWNRSLVSGAPYEVTARMRGTGGDYRSFLIVAAPLRDADGTIVNWFGTNTDVTPIELAQQELKEANRRKDEFLAMLAHELRNPLAPISTAAELLRLGVLDDARIRQTSAVIGRQVEHMTKLVDDLLDVSRVTRGLVTLRQETLDLNAIATEAVEQAGASMDARQHRLTVSLPAEATYVRGDRTRLIQVLSNILNNAARYTPPGGQVALAIAREGNEASATVSDNGIGIPARLLPHVFDLFTQAERSPDRSQGGLGLGLALVKSLVELHGGRVSASSAGVGQGSCFRIQLPTVEVPGSGTPAVARGTTVRHGGQRRLMIVDDNADAAQTLALLLDATGYAVTVCGSGAEALALAPQQAPALMFVDIGLPGMDGYELVQRLRALPELAGTRIVALTGYGQPEDRARALAAGFDEHLVKPVQGKAIYEVLNRMAGKETQRETQR</sequence>
<dbReference type="InterPro" id="IPR036890">
    <property type="entry name" value="HATPase_C_sf"/>
</dbReference>
<dbReference type="Gene3D" id="3.40.50.2300">
    <property type="match status" value="1"/>
</dbReference>
<dbReference type="CDD" id="cd17580">
    <property type="entry name" value="REC_2_DhkD-like"/>
    <property type="match status" value="1"/>
</dbReference>
<dbReference type="Pfam" id="PF02518">
    <property type="entry name" value="HATPase_c"/>
    <property type="match status" value="1"/>
</dbReference>
<dbReference type="CDD" id="cd00130">
    <property type="entry name" value="PAS"/>
    <property type="match status" value="1"/>
</dbReference>
<dbReference type="Gene3D" id="3.30.565.10">
    <property type="entry name" value="Histidine kinase-like ATPase, C-terminal domain"/>
    <property type="match status" value="1"/>
</dbReference>
<evidence type="ECO:0000313" key="14">
    <source>
        <dbReference type="EMBL" id="AVR95060.1"/>
    </source>
</evidence>
<dbReference type="InterPro" id="IPR001789">
    <property type="entry name" value="Sig_transdc_resp-reg_receiver"/>
</dbReference>
<keyword evidence="4 9" id="KW-0597">Phosphoprotein</keyword>
<dbReference type="Pfam" id="PF08448">
    <property type="entry name" value="PAS_4"/>
    <property type="match status" value="2"/>
</dbReference>
<feature type="domain" description="PAS" evidence="12">
    <location>
        <begin position="305"/>
        <end position="375"/>
    </location>
</feature>
<keyword evidence="8" id="KW-0472">Membrane</keyword>
<dbReference type="Pfam" id="PF00072">
    <property type="entry name" value="Response_reg"/>
    <property type="match status" value="1"/>
</dbReference>
<feature type="domain" description="PAC" evidence="13">
    <location>
        <begin position="249"/>
        <end position="304"/>
    </location>
</feature>
<evidence type="ECO:0000313" key="15">
    <source>
        <dbReference type="Proteomes" id="UP000240505"/>
    </source>
</evidence>
<dbReference type="InterPro" id="IPR013655">
    <property type="entry name" value="PAS_fold_3"/>
</dbReference>
<dbReference type="SUPFAM" id="SSF52172">
    <property type="entry name" value="CheY-like"/>
    <property type="match status" value="1"/>
</dbReference>
<dbReference type="SMART" id="SM00387">
    <property type="entry name" value="HATPase_c"/>
    <property type="match status" value="1"/>
</dbReference>
<evidence type="ECO:0000256" key="9">
    <source>
        <dbReference type="PROSITE-ProRule" id="PRU00169"/>
    </source>
</evidence>
<dbReference type="FunFam" id="1.10.287.130:FF:000001">
    <property type="entry name" value="Two-component sensor histidine kinase"/>
    <property type="match status" value="1"/>
</dbReference>
<dbReference type="Gene3D" id="1.10.287.130">
    <property type="match status" value="1"/>
</dbReference>
<accession>A0A2R4C666</accession>
<dbReference type="KEGG" id="masz:C9I28_04510"/>
<dbReference type="AlphaFoldDB" id="A0A2R4C666"/>
<dbReference type="InterPro" id="IPR003594">
    <property type="entry name" value="HATPase_dom"/>
</dbReference>
<dbReference type="InterPro" id="IPR001610">
    <property type="entry name" value="PAC"/>
</dbReference>
<evidence type="ECO:0000259" key="11">
    <source>
        <dbReference type="PROSITE" id="PS50110"/>
    </source>
</evidence>
<dbReference type="InterPro" id="IPR004358">
    <property type="entry name" value="Sig_transdc_His_kin-like_C"/>
</dbReference>
<comment type="subcellular location">
    <subcellularLocation>
        <location evidence="2">Cell inner membrane</location>
        <topology evidence="2">Multi-pass membrane protein</topology>
    </subcellularLocation>
</comment>
<evidence type="ECO:0000256" key="4">
    <source>
        <dbReference type="ARBA" id="ARBA00022553"/>
    </source>
</evidence>
<dbReference type="GO" id="GO:0000155">
    <property type="term" value="F:phosphorelay sensor kinase activity"/>
    <property type="evidence" value="ECO:0007669"/>
    <property type="project" value="InterPro"/>
</dbReference>
<dbReference type="InterPro" id="IPR000700">
    <property type="entry name" value="PAS-assoc_C"/>
</dbReference>
<evidence type="ECO:0000256" key="6">
    <source>
        <dbReference type="ARBA" id="ARBA00022777"/>
    </source>
</evidence>
<gene>
    <name evidence="14" type="ORF">C9I28_04510</name>
</gene>
<dbReference type="PROSITE" id="PS50109">
    <property type="entry name" value="HIS_KIN"/>
    <property type="match status" value="1"/>
</dbReference>
<keyword evidence="6 14" id="KW-0418">Kinase</keyword>
<dbReference type="CDD" id="cd00075">
    <property type="entry name" value="HATPase"/>
    <property type="match status" value="1"/>
</dbReference>
<keyword evidence="15" id="KW-1185">Reference proteome</keyword>
<dbReference type="InterPro" id="IPR013656">
    <property type="entry name" value="PAS_4"/>
</dbReference>
<dbReference type="GO" id="GO:0005886">
    <property type="term" value="C:plasma membrane"/>
    <property type="evidence" value="ECO:0007669"/>
    <property type="project" value="UniProtKB-SubCell"/>
</dbReference>
<dbReference type="OrthoDB" id="9087351at2"/>
<dbReference type="Pfam" id="PF00512">
    <property type="entry name" value="HisKA"/>
    <property type="match status" value="1"/>
</dbReference>
<evidence type="ECO:0000256" key="2">
    <source>
        <dbReference type="ARBA" id="ARBA00004429"/>
    </source>
</evidence>
<dbReference type="Gene3D" id="3.30.450.20">
    <property type="entry name" value="PAS domain"/>
    <property type="match status" value="3"/>
</dbReference>
<evidence type="ECO:0000256" key="5">
    <source>
        <dbReference type="ARBA" id="ARBA00022679"/>
    </source>
</evidence>
<dbReference type="InterPro" id="IPR005467">
    <property type="entry name" value="His_kinase_dom"/>
</dbReference>
<evidence type="ECO:0000259" key="13">
    <source>
        <dbReference type="PROSITE" id="PS50113"/>
    </source>
</evidence>
<dbReference type="FunFam" id="3.30.450.20:FF:000099">
    <property type="entry name" value="Sensory box sensor histidine kinase"/>
    <property type="match status" value="1"/>
</dbReference>
<dbReference type="SUPFAM" id="SSF55874">
    <property type="entry name" value="ATPase domain of HSP90 chaperone/DNA topoisomerase II/histidine kinase"/>
    <property type="match status" value="1"/>
</dbReference>
<keyword evidence="5" id="KW-0808">Transferase</keyword>
<evidence type="ECO:0000256" key="1">
    <source>
        <dbReference type="ARBA" id="ARBA00000085"/>
    </source>
</evidence>
<dbReference type="InterPro" id="IPR035965">
    <property type="entry name" value="PAS-like_dom_sf"/>
</dbReference>
<evidence type="ECO:0000259" key="12">
    <source>
        <dbReference type="PROSITE" id="PS50112"/>
    </source>
</evidence>
<feature type="domain" description="PAC" evidence="13">
    <location>
        <begin position="378"/>
        <end position="430"/>
    </location>
</feature>
<reference evidence="14 15" key="1">
    <citation type="submission" date="2018-03" db="EMBL/GenBank/DDBJ databases">
        <title>Massilia armeniaca sp. nov., isolated from desert soil.</title>
        <authorList>
            <person name="Huang H."/>
            <person name="Ren M."/>
        </authorList>
    </citation>
    <scope>NUCLEOTIDE SEQUENCE [LARGE SCALE GENOMIC DNA]</scope>
    <source>
        <strain evidence="14 15">ZMN-3</strain>
    </source>
</reference>
<dbReference type="InterPro" id="IPR000014">
    <property type="entry name" value="PAS"/>
</dbReference>
<dbReference type="SMART" id="SM00086">
    <property type="entry name" value="PAC"/>
    <property type="match status" value="2"/>
</dbReference>
<dbReference type="SUPFAM" id="SSF47384">
    <property type="entry name" value="Homodimeric domain of signal transducing histidine kinase"/>
    <property type="match status" value="1"/>
</dbReference>
<dbReference type="EMBL" id="CP028324">
    <property type="protein sequence ID" value="AVR95060.1"/>
    <property type="molecule type" value="Genomic_DNA"/>
</dbReference>
<dbReference type="InterPro" id="IPR036097">
    <property type="entry name" value="HisK_dim/P_sf"/>
</dbReference>
<dbReference type="Pfam" id="PF08447">
    <property type="entry name" value="PAS_3"/>
    <property type="match status" value="1"/>
</dbReference>
<proteinExistence type="predicted"/>
<dbReference type="PRINTS" id="PR00344">
    <property type="entry name" value="BCTRLSENSOR"/>
</dbReference>
<dbReference type="PROSITE" id="PS50110">
    <property type="entry name" value="RESPONSE_REGULATORY"/>
    <property type="match status" value="1"/>
</dbReference>
<dbReference type="PANTHER" id="PTHR43547">
    <property type="entry name" value="TWO-COMPONENT HISTIDINE KINASE"/>
    <property type="match status" value="1"/>
</dbReference>
<dbReference type="SUPFAM" id="SSF55785">
    <property type="entry name" value="PYP-like sensor domain (PAS domain)"/>
    <property type="match status" value="3"/>
</dbReference>
<dbReference type="SMART" id="SM00091">
    <property type="entry name" value="PAS"/>
    <property type="match status" value="3"/>
</dbReference>
<keyword evidence="7" id="KW-0902">Two-component regulatory system</keyword>
<dbReference type="InterPro" id="IPR003661">
    <property type="entry name" value="HisK_dim/P_dom"/>
</dbReference>
<feature type="domain" description="Response regulatory" evidence="11">
    <location>
        <begin position="681"/>
        <end position="797"/>
    </location>
</feature>
<evidence type="ECO:0000256" key="8">
    <source>
        <dbReference type="ARBA" id="ARBA00023136"/>
    </source>
</evidence>
<protein>
    <recommendedName>
        <fullName evidence="3">histidine kinase</fullName>
        <ecNumber evidence="3">2.7.13.3</ecNumber>
    </recommendedName>
</protein>
<evidence type="ECO:0000256" key="3">
    <source>
        <dbReference type="ARBA" id="ARBA00012438"/>
    </source>
</evidence>
<dbReference type="EC" id="2.7.13.3" evidence="3"/>
<organism evidence="14 15">
    <name type="scientific">Pseudoduganella armeniaca</name>
    <dbReference type="NCBI Taxonomy" id="2072590"/>
    <lineage>
        <taxon>Bacteria</taxon>
        <taxon>Pseudomonadati</taxon>
        <taxon>Pseudomonadota</taxon>
        <taxon>Betaproteobacteria</taxon>
        <taxon>Burkholderiales</taxon>
        <taxon>Oxalobacteraceae</taxon>
        <taxon>Telluria group</taxon>
        <taxon>Pseudoduganella</taxon>
    </lineage>
</organism>
<dbReference type="SMART" id="SM00448">
    <property type="entry name" value="REC"/>
    <property type="match status" value="1"/>
</dbReference>
<dbReference type="PANTHER" id="PTHR43547:SF2">
    <property type="entry name" value="HYBRID SIGNAL TRANSDUCTION HISTIDINE KINASE C"/>
    <property type="match status" value="1"/>
</dbReference>
<dbReference type="NCBIfam" id="TIGR00229">
    <property type="entry name" value="sensory_box"/>
    <property type="match status" value="1"/>
</dbReference>
<feature type="modified residue" description="4-aspartylphosphate" evidence="9">
    <location>
        <position position="730"/>
    </location>
</feature>
<dbReference type="CDD" id="cd00082">
    <property type="entry name" value="HisKA"/>
    <property type="match status" value="1"/>
</dbReference>
<comment type="catalytic activity">
    <reaction evidence="1">
        <text>ATP + protein L-histidine = ADP + protein N-phospho-L-histidine.</text>
        <dbReference type="EC" id="2.7.13.3"/>
    </reaction>
</comment>
<dbReference type="InterPro" id="IPR011006">
    <property type="entry name" value="CheY-like_superfamily"/>
</dbReference>
<name>A0A2R4C666_9BURK</name>
<feature type="domain" description="Histidine kinase" evidence="10">
    <location>
        <begin position="441"/>
        <end position="659"/>
    </location>
</feature>